<keyword evidence="4" id="KW-1185">Reference proteome</keyword>
<dbReference type="Pfam" id="PF07944">
    <property type="entry name" value="Beta-AFase-like_GH127_cat"/>
    <property type="match status" value="1"/>
</dbReference>
<sequence length="578" mass="64194">MDSPVVPSGGVLTPLGVSSVRLNPGFWASLPTETIIDHCHEWIGRVGWAANFTGAPRRGREFSDSEVYKLMEAMAWTHDPRLDELTSVIAGAQEPDGYLNTKWGHARYSDLEWGHELYCYGHLIQAGVAQARASGGGELFELVKRAADHVCHMFMNGRGVCGHPEIEMALIELYRVTRAERYLEMARRFIDRRGTPALADIELGRAYFQDDVPVRKAEVFRGHVVRALYLACAVVDLAVETNDRDLLDLVERQWERTVARRTHLTGGMGSRHNGESFGEDWELPPDRAYNETCAGVASFMLSHRLLLATGNRRYADLAERTFYNVVAAGPALDGRSFFYTNPLQVRVAGEVTSGVSPRADGGLRASWRSVSCCPTNLARTFAALPAYVATGTDAGLQIHHLTAARVEHDGFAVEVDTEMPWQGAATLRVLRAPDRLRVLSLRLPTWAGGGTAEWSRVWTPGEEVSVDLRMTPRWVEPDPRIDALRGCVAVERGPLVYCAESPADQPPLTRITVDTSRAPEVVDEEIEVSACVDSAEDRPWPYGPPARTETEPIRLRLRPYHQWGNHGPATMRVWLPQG</sequence>
<feature type="domain" description="Non-reducing end beta-L-arabinofuranosidase-like GH127 C-terminal" evidence="2">
    <location>
        <begin position="472"/>
        <end position="576"/>
    </location>
</feature>
<dbReference type="SUPFAM" id="SSF48208">
    <property type="entry name" value="Six-hairpin glycosidases"/>
    <property type="match status" value="1"/>
</dbReference>
<proteinExistence type="predicted"/>
<dbReference type="Proteomes" id="UP000308705">
    <property type="component" value="Unassembled WGS sequence"/>
</dbReference>
<name>A0A4U3MEU2_9ACTN</name>
<evidence type="ECO:0000313" key="3">
    <source>
        <dbReference type="EMBL" id="TKK86256.1"/>
    </source>
</evidence>
<gene>
    <name evidence="3" type="ORF">FDA94_22310</name>
</gene>
<organism evidence="3 4">
    <name type="scientific">Herbidospora galbida</name>
    <dbReference type="NCBI Taxonomy" id="2575442"/>
    <lineage>
        <taxon>Bacteria</taxon>
        <taxon>Bacillati</taxon>
        <taxon>Actinomycetota</taxon>
        <taxon>Actinomycetes</taxon>
        <taxon>Streptosporangiales</taxon>
        <taxon>Streptosporangiaceae</taxon>
        <taxon>Herbidospora</taxon>
    </lineage>
</organism>
<accession>A0A4U3MEU2</accession>
<dbReference type="InterPro" id="IPR008928">
    <property type="entry name" value="6-hairpin_glycosidase_sf"/>
</dbReference>
<protein>
    <submittedName>
        <fullName evidence="3">Glycoside hydrolase family 127 protein</fullName>
    </submittedName>
</protein>
<dbReference type="PANTHER" id="PTHR43465">
    <property type="entry name" value="DUF1680 DOMAIN PROTEIN (AFU_ORTHOLOGUE AFUA_1G08910)"/>
    <property type="match status" value="1"/>
</dbReference>
<dbReference type="AlphaFoldDB" id="A0A4U3MEU2"/>
<dbReference type="InterPro" id="IPR049174">
    <property type="entry name" value="Beta-AFase-like"/>
</dbReference>
<dbReference type="RefSeq" id="WP_137249027.1">
    <property type="nucleotide sequence ID" value="NZ_SZQA01000022.1"/>
</dbReference>
<dbReference type="EMBL" id="SZQA01000022">
    <property type="protein sequence ID" value="TKK86256.1"/>
    <property type="molecule type" value="Genomic_DNA"/>
</dbReference>
<evidence type="ECO:0000313" key="4">
    <source>
        <dbReference type="Proteomes" id="UP000308705"/>
    </source>
</evidence>
<evidence type="ECO:0000259" key="2">
    <source>
        <dbReference type="Pfam" id="PF20737"/>
    </source>
</evidence>
<dbReference type="InterPro" id="IPR049049">
    <property type="entry name" value="Beta-AFase-like_GH127_C"/>
</dbReference>
<comment type="caution">
    <text evidence="3">The sequence shown here is derived from an EMBL/GenBank/DDBJ whole genome shotgun (WGS) entry which is preliminary data.</text>
</comment>
<dbReference type="GO" id="GO:0005975">
    <property type="term" value="P:carbohydrate metabolic process"/>
    <property type="evidence" value="ECO:0007669"/>
    <property type="project" value="InterPro"/>
</dbReference>
<reference evidence="3 4" key="1">
    <citation type="submission" date="2019-04" db="EMBL/GenBank/DDBJ databases">
        <title>Herbidospora sp. NEAU-GS14.nov., a novel actinomycete isolated from soil.</title>
        <authorList>
            <person name="Han L."/>
        </authorList>
    </citation>
    <scope>NUCLEOTIDE SEQUENCE [LARGE SCALE GENOMIC DNA]</scope>
    <source>
        <strain evidence="3 4">NEAU-GS14</strain>
    </source>
</reference>
<dbReference type="PANTHER" id="PTHR43465:SF2">
    <property type="entry name" value="DUF1680 DOMAIN PROTEIN (AFU_ORTHOLOGUE AFUA_1G08910)"/>
    <property type="match status" value="1"/>
</dbReference>
<dbReference type="OrthoDB" id="9757939at2"/>
<keyword evidence="3" id="KW-0378">Hydrolase</keyword>
<feature type="domain" description="Non-reducing end beta-L-arabinofuranosidase-like GH127 catalytic" evidence="1">
    <location>
        <begin position="52"/>
        <end position="384"/>
    </location>
</feature>
<dbReference type="GO" id="GO:0016787">
    <property type="term" value="F:hydrolase activity"/>
    <property type="evidence" value="ECO:0007669"/>
    <property type="project" value="UniProtKB-KW"/>
</dbReference>
<evidence type="ECO:0000259" key="1">
    <source>
        <dbReference type="Pfam" id="PF07944"/>
    </source>
</evidence>
<dbReference type="Pfam" id="PF20737">
    <property type="entry name" value="Glyco_hydro127C"/>
    <property type="match status" value="1"/>
</dbReference>
<dbReference type="InterPro" id="IPR012878">
    <property type="entry name" value="Beta-AFase-like_GH127_cat"/>
</dbReference>